<sequence>MTVQAQTSALRTVLRAPRISEMLAVWAQRRALYRLDDAALEDLGLTREAALREASRPFWDLPRRMHC</sequence>
<proteinExistence type="predicted"/>
<gene>
    <name evidence="2" type="ORF">rosmuc_01116</name>
</gene>
<evidence type="ECO:0000313" key="3">
    <source>
        <dbReference type="Proteomes" id="UP000030021"/>
    </source>
</evidence>
<dbReference type="eggNOG" id="COG5457">
    <property type="taxonomic scope" value="Bacteria"/>
</dbReference>
<comment type="caution">
    <text evidence="2">The sequence shown here is derived from an EMBL/GenBank/DDBJ whole genome shotgun (WGS) entry which is preliminary data.</text>
</comment>
<accession>A0A0A0HQP3</accession>
<dbReference type="InterPro" id="IPR009506">
    <property type="entry name" value="YjiS-like"/>
</dbReference>
<protein>
    <recommendedName>
        <fullName evidence="1">YjiS-like domain-containing protein</fullName>
    </recommendedName>
</protein>
<feature type="domain" description="YjiS-like" evidence="1">
    <location>
        <begin position="27"/>
        <end position="48"/>
    </location>
</feature>
<reference evidence="2 3" key="1">
    <citation type="submission" date="2013-01" db="EMBL/GenBank/DDBJ databases">
        <authorList>
            <person name="Fiebig A."/>
            <person name="Goeker M."/>
            <person name="Klenk H.-P.P."/>
        </authorList>
    </citation>
    <scope>NUCLEOTIDE SEQUENCE [LARGE SCALE GENOMIC DNA]</scope>
    <source>
        <strain evidence="2 3">DSM 17069</strain>
    </source>
</reference>
<dbReference type="PATRIC" id="fig|1288298.3.peg.1129"/>
<name>A0A0A0HQP3_9RHOB</name>
<organism evidence="2 3">
    <name type="scientific">Roseovarius mucosus DSM 17069</name>
    <dbReference type="NCBI Taxonomy" id="1288298"/>
    <lineage>
        <taxon>Bacteria</taxon>
        <taxon>Pseudomonadati</taxon>
        <taxon>Pseudomonadota</taxon>
        <taxon>Alphaproteobacteria</taxon>
        <taxon>Rhodobacterales</taxon>
        <taxon>Roseobacteraceae</taxon>
        <taxon>Roseovarius</taxon>
    </lineage>
</organism>
<dbReference type="EMBL" id="AONH01000005">
    <property type="protein sequence ID" value="KGM88894.1"/>
    <property type="molecule type" value="Genomic_DNA"/>
</dbReference>
<dbReference type="RefSeq" id="WP_245875129.1">
    <property type="nucleotide sequence ID" value="NZ_KN293977.1"/>
</dbReference>
<dbReference type="Proteomes" id="UP000030021">
    <property type="component" value="Unassembled WGS sequence"/>
</dbReference>
<evidence type="ECO:0000313" key="2">
    <source>
        <dbReference type="EMBL" id="KGM88894.1"/>
    </source>
</evidence>
<dbReference type="STRING" id="215743.ROSMUCSMR3_03819"/>
<dbReference type="Pfam" id="PF06568">
    <property type="entry name" value="YjiS-like"/>
    <property type="match status" value="1"/>
</dbReference>
<evidence type="ECO:0000259" key="1">
    <source>
        <dbReference type="Pfam" id="PF06568"/>
    </source>
</evidence>
<dbReference type="AlphaFoldDB" id="A0A0A0HQP3"/>
<dbReference type="HOGENOM" id="CLU_184490_2_0_5"/>